<evidence type="ECO:0000313" key="4">
    <source>
        <dbReference type="Proteomes" id="UP000445000"/>
    </source>
</evidence>
<name>A0A829YKH6_9GAMM</name>
<organism evidence="3 4">
    <name type="scientific">Steroidobacter agaridevorans</name>
    <dbReference type="NCBI Taxonomy" id="2695856"/>
    <lineage>
        <taxon>Bacteria</taxon>
        <taxon>Pseudomonadati</taxon>
        <taxon>Pseudomonadota</taxon>
        <taxon>Gammaproteobacteria</taxon>
        <taxon>Steroidobacterales</taxon>
        <taxon>Steroidobacteraceae</taxon>
        <taxon>Steroidobacter</taxon>
    </lineage>
</organism>
<evidence type="ECO:0000313" key="3">
    <source>
        <dbReference type="EMBL" id="GFE83699.1"/>
    </source>
</evidence>
<dbReference type="GO" id="GO:0016491">
    <property type="term" value="F:oxidoreductase activity"/>
    <property type="evidence" value="ECO:0007669"/>
    <property type="project" value="UniProtKB-KW"/>
</dbReference>
<dbReference type="Proteomes" id="UP000445000">
    <property type="component" value="Unassembled WGS sequence"/>
</dbReference>
<reference evidence="4" key="1">
    <citation type="submission" date="2020-01" db="EMBL/GenBank/DDBJ databases">
        <title>'Steroidobacter agaridevorans' sp. nov., agar-degrading bacteria isolated from rhizosphere soils.</title>
        <authorList>
            <person name="Ikenaga M."/>
            <person name="Kataoka M."/>
            <person name="Murouchi A."/>
            <person name="Katsuragi S."/>
            <person name="Sakai M."/>
        </authorList>
    </citation>
    <scope>NUCLEOTIDE SEQUENCE [LARGE SCALE GENOMIC DNA]</scope>
    <source>
        <strain evidence="4">YU21-B</strain>
    </source>
</reference>
<protein>
    <recommendedName>
        <fullName evidence="2">Vanillate O-demethylase oxygenase-like C-terminal catalytic domain-containing protein</fullName>
    </recommendedName>
</protein>
<dbReference type="Pfam" id="PF19112">
    <property type="entry name" value="VanA_C"/>
    <property type="match status" value="1"/>
</dbReference>
<dbReference type="InterPro" id="IPR044043">
    <property type="entry name" value="VanA_C_cat"/>
</dbReference>
<proteinExistence type="predicted"/>
<keyword evidence="1" id="KW-0560">Oxidoreductase</keyword>
<comment type="caution">
    <text evidence="3">The sequence shown here is derived from an EMBL/GenBank/DDBJ whole genome shotgun (WGS) entry which is preliminary data.</text>
</comment>
<gene>
    <name evidence="3" type="ORF">GCM10011487_56990</name>
</gene>
<dbReference type="AlphaFoldDB" id="A0A829YKH6"/>
<evidence type="ECO:0000256" key="1">
    <source>
        <dbReference type="ARBA" id="ARBA00023002"/>
    </source>
</evidence>
<dbReference type="SUPFAM" id="SSF55961">
    <property type="entry name" value="Bet v1-like"/>
    <property type="match status" value="1"/>
</dbReference>
<dbReference type="EMBL" id="BLJN01000006">
    <property type="protein sequence ID" value="GFE83699.1"/>
    <property type="molecule type" value="Genomic_DNA"/>
</dbReference>
<feature type="domain" description="Vanillate O-demethylase oxygenase-like C-terminal catalytic" evidence="2">
    <location>
        <begin position="8"/>
        <end position="90"/>
    </location>
</feature>
<keyword evidence="4" id="KW-1185">Reference proteome</keyword>
<dbReference type="Gene3D" id="3.90.380.10">
    <property type="entry name" value="Naphthalene 1,2-dioxygenase Alpha Subunit, Chain A, domain 1"/>
    <property type="match status" value="1"/>
</dbReference>
<accession>A0A829YKH6</accession>
<evidence type="ECO:0000259" key="2">
    <source>
        <dbReference type="Pfam" id="PF19112"/>
    </source>
</evidence>
<sequence length="94" mass="10813">MNGCYLWCSTPSVANSCHFWWILSYDHAYQGHAQVAEIWNKAIQEDIDVLEAIQRSIDWSMDRVEGREMLVAADRPVAAIRRMLSKAVEAERTT</sequence>